<comment type="similarity">
    <text evidence="8">Belongs to the tRNA(Ile)-lysidine synthase family.</text>
</comment>
<dbReference type="InterPro" id="IPR012795">
    <property type="entry name" value="tRNA_Ile_lys_synt_N"/>
</dbReference>
<dbReference type="GO" id="GO:0006400">
    <property type="term" value="P:tRNA modification"/>
    <property type="evidence" value="ECO:0007669"/>
    <property type="project" value="UniProtKB-UniRule"/>
</dbReference>
<dbReference type="NCBIfam" id="TIGR02433">
    <property type="entry name" value="lysidine_TilS_C"/>
    <property type="match status" value="1"/>
</dbReference>
<dbReference type="InterPro" id="IPR015262">
    <property type="entry name" value="tRNA_Ile_lys_synt_subst-bd"/>
</dbReference>
<comment type="function">
    <text evidence="8">Ligates lysine onto the cytidine present at position 34 of the AUA codon-specific tRNA(Ile) that contains the anticodon CAU, in an ATP-dependent manner. Cytidine is converted to lysidine, thus changing the amino acid specificity of the tRNA from methionine to isoleucine.</text>
</comment>
<evidence type="ECO:0000313" key="10">
    <source>
        <dbReference type="EMBL" id="TET31058.1"/>
    </source>
</evidence>
<keyword evidence="2 8" id="KW-0963">Cytoplasm</keyword>
<reference evidence="10 11" key="1">
    <citation type="submission" date="2019-03" db="EMBL/GenBank/DDBJ databases">
        <title>Metabolic potential of uncultured bacteria and archaea associated with petroleum seepage in deep-sea sediments.</title>
        <authorList>
            <person name="Dong X."/>
            <person name="Hubert C."/>
        </authorList>
    </citation>
    <scope>NUCLEOTIDE SEQUENCE [LARGE SCALE GENOMIC DNA]</scope>
    <source>
        <strain evidence="10">E44_bin3</strain>
    </source>
</reference>
<evidence type="ECO:0000256" key="4">
    <source>
        <dbReference type="ARBA" id="ARBA00022694"/>
    </source>
</evidence>
<dbReference type="InterPro" id="IPR011063">
    <property type="entry name" value="TilS/TtcA_N"/>
</dbReference>
<gene>
    <name evidence="8 10" type="primary">tilS</name>
    <name evidence="10" type="ORF">E3J68_00080</name>
</gene>
<evidence type="ECO:0000256" key="8">
    <source>
        <dbReference type="HAMAP-Rule" id="MF_01161"/>
    </source>
</evidence>
<dbReference type="InterPro" id="IPR012094">
    <property type="entry name" value="tRNA_Ile_lys_synt"/>
</dbReference>
<sequence length="481" mass="55430">MERVGSFLGKVKGTIAKYRMLRPNVRVVVGVSGGPDSVSLIHLLRRLEDEYNLTLWIAHLNHKLRGREGEEEVRWVKQFGRELDIPVISDSCNVSLLAKKKKLSLEEAGRRARYNFLEHVANEVGASRIALAHTASDQVETLLMRLIKGAGLDGLSGIPPVRGKVIRPLIEIFREEVELYCKDNRLYPCQDSSNLQLRFLRNRIRWDLIPHLSRQYNPGIGETILRTSQILREEGDYLERETRRALRLAALGQNNGRLILDIQKLHGLHPAIQRRVVRKALGKIKGDLKRVTFDHISSVLGMAPGRGTKKLDLPGDLVVQREYDRLVIKRRKNKELSFHYPLIVPGKTELPELRLSLEAEIILDRPTNFAKEGSIGYLDWDRLEEPLFLRQRERGDKFQPSGMIGTKKIKDFFIDLKIPLEQRDMIPLLISKDKITWVVGYRVDERFKIRQDTLRVLRIKVRKNEDQSIGKGRKKNQGNRS</sequence>
<comment type="caution">
    <text evidence="10">The sequence shown here is derived from an EMBL/GenBank/DDBJ whole genome shotgun (WGS) entry which is preliminary data.</text>
</comment>
<keyword evidence="5 8" id="KW-0547">Nucleotide-binding</keyword>
<dbReference type="GO" id="GO:0005737">
    <property type="term" value="C:cytoplasm"/>
    <property type="evidence" value="ECO:0007669"/>
    <property type="project" value="UniProtKB-SubCell"/>
</dbReference>
<evidence type="ECO:0000313" key="11">
    <source>
        <dbReference type="Proteomes" id="UP000316517"/>
    </source>
</evidence>
<evidence type="ECO:0000256" key="1">
    <source>
        <dbReference type="ARBA" id="ARBA00004496"/>
    </source>
</evidence>
<dbReference type="HAMAP" id="MF_01161">
    <property type="entry name" value="tRNA_Ile_lys_synt"/>
    <property type="match status" value="1"/>
</dbReference>
<dbReference type="PANTHER" id="PTHR43033:SF1">
    <property type="entry name" value="TRNA(ILE)-LYSIDINE SYNTHASE-RELATED"/>
    <property type="match status" value="1"/>
</dbReference>
<evidence type="ECO:0000256" key="5">
    <source>
        <dbReference type="ARBA" id="ARBA00022741"/>
    </source>
</evidence>
<dbReference type="SUPFAM" id="SSF82829">
    <property type="entry name" value="MesJ substrate recognition domain-like"/>
    <property type="match status" value="1"/>
</dbReference>
<dbReference type="Proteomes" id="UP000316517">
    <property type="component" value="Unassembled WGS sequence"/>
</dbReference>
<dbReference type="InterPro" id="IPR012796">
    <property type="entry name" value="Lysidine-tRNA-synth_C"/>
</dbReference>
<dbReference type="Gene3D" id="3.40.50.620">
    <property type="entry name" value="HUPs"/>
    <property type="match status" value="1"/>
</dbReference>
<protein>
    <recommendedName>
        <fullName evidence="8">tRNA(Ile)-lysidine synthase</fullName>
        <ecNumber evidence="8">6.3.4.19</ecNumber>
    </recommendedName>
    <alternativeName>
        <fullName evidence="8">tRNA(Ile)-2-lysyl-cytidine synthase</fullName>
    </alternativeName>
    <alternativeName>
        <fullName evidence="8">tRNA(Ile)-lysidine synthetase</fullName>
    </alternativeName>
</protein>
<dbReference type="Pfam" id="PF11734">
    <property type="entry name" value="TilS_C"/>
    <property type="match status" value="1"/>
</dbReference>
<dbReference type="Pfam" id="PF01171">
    <property type="entry name" value="ATP_bind_3"/>
    <property type="match status" value="1"/>
</dbReference>
<evidence type="ECO:0000256" key="7">
    <source>
        <dbReference type="ARBA" id="ARBA00048539"/>
    </source>
</evidence>
<keyword evidence="4 8" id="KW-0819">tRNA processing</keyword>
<name>A0A523TL66_UNCAE</name>
<evidence type="ECO:0000256" key="2">
    <source>
        <dbReference type="ARBA" id="ARBA00022490"/>
    </source>
</evidence>
<dbReference type="GO" id="GO:0005524">
    <property type="term" value="F:ATP binding"/>
    <property type="evidence" value="ECO:0007669"/>
    <property type="project" value="UniProtKB-UniRule"/>
</dbReference>
<dbReference type="CDD" id="cd01992">
    <property type="entry name" value="TilS_N"/>
    <property type="match status" value="1"/>
</dbReference>
<dbReference type="GO" id="GO:0032267">
    <property type="term" value="F:tRNA(Ile)-lysidine synthase activity"/>
    <property type="evidence" value="ECO:0007669"/>
    <property type="project" value="UniProtKB-EC"/>
</dbReference>
<dbReference type="NCBIfam" id="TIGR02432">
    <property type="entry name" value="lysidine_TilS_N"/>
    <property type="match status" value="1"/>
</dbReference>
<dbReference type="Pfam" id="PF09179">
    <property type="entry name" value="TilS"/>
    <property type="match status" value="1"/>
</dbReference>
<feature type="binding site" evidence="8">
    <location>
        <begin position="32"/>
        <end position="37"/>
    </location>
    <ligand>
        <name>ATP</name>
        <dbReference type="ChEBI" id="CHEBI:30616"/>
    </ligand>
</feature>
<dbReference type="Gene3D" id="1.20.59.20">
    <property type="match status" value="1"/>
</dbReference>
<dbReference type="PANTHER" id="PTHR43033">
    <property type="entry name" value="TRNA(ILE)-LYSIDINE SYNTHASE-RELATED"/>
    <property type="match status" value="1"/>
</dbReference>
<accession>A0A523TL66</accession>
<comment type="subcellular location">
    <subcellularLocation>
        <location evidence="1 8">Cytoplasm</location>
    </subcellularLocation>
</comment>
<dbReference type="SUPFAM" id="SSF52402">
    <property type="entry name" value="Adenine nucleotide alpha hydrolases-like"/>
    <property type="match status" value="1"/>
</dbReference>
<dbReference type="SUPFAM" id="SSF56037">
    <property type="entry name" value="PheT/TilS domain"/>
    <property type="match status" value="1"/>
</dbReference>
<comment type="catalytic activity">
    <reaction evidence="7 8">
        <text>cytidine(34) in tRNA(Ile2) + L-lysine + ATP = lysidine(34) in tRNA(Ile2) + AMP + diphosphate + H(+)</text>
        <dbReference type="Rhea" id="RHEA:43744"/>
        <dbReference type="Rhea" id="RHEA-COMP:10625"/>
        <dbReference type="Rhea" id="RHEA-COMP:10670"/>
        <dbReference type="ChEBI" id="CHEBI:15378"/>
        <dbReference type="ChEBI" id="CHEBI:30616"/>
        <dbReference type="ChEBI" id="CHEBI:32551"/>
        <dbReference type="ChEBI" id="CHEBI:33019"/>
        <dbReference type="ChEBI" id="CHEBI:82748"/>
        <dbReference type="ChEBI" id="CHEBI:83665"/>
        <dbReference type="ChEBI" id="CHEBI:456215"/>
        <dbReference type="EC" id="6.3.4.19"/>
    </reaction>
</comment>
<feature type="domain" description="Lysidine-tRNA(Ile) synthetase C-terminal" evidence="9">
    <location>
        <begin position="387"/>
        <end position="459"/>
    </location>
</feature>
<evidence type="ECO:0000259" key="9">
    <source>
        <dbReference type="SMART" id="SM00977"/>
    </source>
</evidence>
<comment type="domain">
    <text evidence="8">The N-terminal region contains the highly conserved SGGXDS motif, predicted to be a P-loop motif involved in ATP binding.</text>
</comment>
<dbReference type="EC" id="6.3.4.19" evidence="8"/>
<keyword evidence="3 8" id="KW-0436">Ligase</keyword>
<dbReference type="EMBL" id="SOJT01000005">
    <property type="protein sequence ID" value="TET31058.1"/>
    <property type="molecule type" value="Genomic_DNA"/>
</dbReference>
<evidence type="ECO:0000256" key="6">
    <source>
        <dbReference type="ARBA" id="ARBA00022840"/>
    </source>
</evidence>
<dbReference type="SMART" id="SM00977">
    <property type="entry name" value="TilS_C"/>
    <property type="match status" value="1"/>
</dbReference>
<evidence type="ECO:0000256" key="3">
    <source>
        <dbReference type="ARBA" id="ARBA00022598"/>
    </source>
</evidence>
<keyword evidence="6 8" id="KW-0067">ATP-binding</keyword>
<dbReference type="AlphaFoldDB" id="A0A523TL66"/>
<organism evidence="10 11">
    <name type="scientific">Aerophobetes bacterium</name>
    <dbReference type="NCBI Taxonomy" id="2030807"/>
    <lineage>
        <taxon>Bacteria</taxon>
        <taxon>Candidatus Aerophobota</taxon>
    </lineage>
</organism>
<dbReference type="InterPro" id="IPR014729">
    <property type="entry name" value="Rossmann-like_a/b/a_fold"/>
</dbReference>
<proteinExistence type="inferred from homology"/>